<dbReference type="SUPFAM" id="SSF52540">
    <property type="entry name" value="P-loop containing nucleoside triphosphate hydrolases"/>
    <property type="match status" value="1"/>
</dbReference>
<dbReference type="EMBL" id="FXTZ01000008">
    <property type="protein sequence ID" value="SMP24484.1"/>
    <property type="molecule type" value="Genomic_DNA"/>
</dbReference>
<dbReference type="SUPFAM" id="SSF52200">
    <property type="entry name" value="Toll/Interleukin receptor TIR domain"/>
    <property type="match status" value="1"/>
</dbReference>
<name>A0ABY1P471_9FLAO</name>
<evidence type="ECO:0000313" key="2">
    <source>
        <dbReference type="EMBL" id="SMP24484.1"/>
    </source>
</evidence>
<feature type="domain" description="TIR" evidence="1">
    <location>
        <begin position="1"/>
        <end position="131"/>
    </location>
</feature>
<protein>
    <submittedName>
        <fullName evidence="2">TIR domain-containing protein</fullName>
    </submittedName>
</protein>
<proteinExistence type="predicted"/>
<evidence type="ECO:0000259" key="1">
    <source>
        <dbReference type="PROSITE" id="PS50104"/>
    </source>
</evidence>
<dbReference type="PROSITE" id="PS50104">
    <property type="entry name" value="TIR"/>
    <property type="match status" value="1"/>
</dbReference>
<dbReference type="Gene3D" id="3.40.50.10140">
    <property type="entry name" value="Toll/interleukin-1 receptor homology (TIR) domain"/>
    <property type="match status" value="1"/>
</dbReference>
<dbReference type="InterPro" id="IPR027417">
    <property type="entry name" value="P-loop_NTPase"/>
</dbReference>
<dbReference type="Proteomes" id="UP001157960">
    <property type="component" value="Unassembled WGS sequence"/>
</dbReference>
<sequence>MNRAFLSHSSKQKDLIKKIANNLGKASCVFDEFEFEAGMPIFEEIKKGIGQSDIFVLFISDDALNSFWVKQEIIEIKNLIDDGLDKQFFPILIDKSLNISADIRIPNWLKKYLLNPLTEHFLITKKIQQRLRDVALDKNPLFKAKAKLFIGRQDQFDLFESKIYNVLGTKPKSIIVSGLEGIGRRTFLKKAFVRDERIKDFYDPIYITLDTKDSIEDFILKLQDYKGDNSNDYLEQLSQIEYFEKVNEAKQLLIRIKNNNEFVFIIDSGCIIKPTKQIADWYLEIINDPEFENLFTINIISRFRPSNDIIRNNKNILHFNITNLSDNDTEKLFVKYYSLLNIDLKKEQAEEILTLLNGIPSQVHYAVERIKDFGIIDTLKRKDEIIDYGETQVFYIVDNIRNKGKFAYDLLVLISSFDFISYDFIYSIVGKNDDVETLLENFYITGVFDLVGANKEYIKVHYPIADYLTRSKAKIDPDYKKKLKNKIQKFIKNEDQILDFQDISQLLHNIKGAIISGYTLPDKYYIPSFVLKTIVELYYIENYNSVISLIDKVLESARRIDQDLVREFKYWLCLSLARQKNARFEIEVQEIEGADYNYLYGFYFRIKKQLDNSENYLRGALSKNSSFQRAKRELVNVLLLKSKFNEAIEMAKSNYENQKLNAFHIQAYFLCLTRKKHLSREDKIIIEELLKNIERSYDFRAKEIAIVMKGEYLFYVKNDLSNAIITLKECLDKNKRKHYPRKALFDIYNKLEMYSAANEVNVKNIEIEESLTLSHEVCKLKS</sequence>
<dbReference type="InterPro" id="IPR011990">
    <property type="entry name" value="TPR-like_helical_dom_sf"/>
</dbReference>
<gene>
    <name evidence="2" type="ORF">SAMN06264346_1081</name>
</gene>
<dbReference type="RefSeq" id="WP_283422471.1">
    <property type="nucleotide sequence ID" value="NZ_FXTZ01000008.1"/>
</dbReference>
<keyword evidence="3" id="KW-1185">Reference proteome</keyword>
<dbReference type="SUPFAM" id="SSF48452">
    <property type="entry name" value="TPR-like"/>
    <property type="match status" value="1"/>
</dbReference>
<dbReference type="InterPro" id="IPR000157">
    <property type="entry name" value="TIR_dom"/>
</dbReference>
<reference evidence="2 3" key="1">
    <citation type="submission" date="2017-05" db="EMBL/GenBank/DDBJ databases">
        <authorList>
            <person name="Varghese N."/>
            <person name="Submissions S."/>
        </authorList>
    </citation>
    <scope>NUCLEOTIDE SEQUENCE [LARGE SCALE GENOMIC DNA]</scope>
    <source>
        <strain evidence="2 3">DSM 28214</strain>
    </source>
</reference>
<organism evidence="2 3">
    <name type="scientific">Chryseobacterium profundimaris</name>
    <dbReference type="NCBI Taxonomy" id="1387275"/>
    <lineage>
        <taxon>Bacteria</taxon>
        <taxon>Pseudomonadati</taxon>
        <taxon>Bacteroidota</taxon>
        <taxon>Flavobacteriia</taxon>
        <taxon>Flavobacteriales</taxon>
        <taxon>Weeksellaceae</taxon>
        <taxon>Chryseobacterium group</taxon>
        <taxon>Chryseobacterium</taxon>
    </lineage>
</organism>
<comment type="caution">
    <text evidence="2">The sequence shown here is derived from an EMBL/GenBank/DDBJ whole genome shotgun (WGS) entry which is preliminary data.</text>
</comment>
<accession>A0ABY1P471</accession>
<dbReference type="InterPro" id="IPR035897">
    <property type="entry name" value="Toll_tir_struct_dom_sf"/>
</dbReference>
<evidence type="ECO:0000313" key="3">
    <source>
        <dbReference type="Proteomes" id="UP001157960"/>
    </source>
</evidence>
<dbReference type="Pfam" id="PF13676">
    <property type="entry name" value="TIR_2"/>
    <property type="match status" value="1"/>
</dbReference>